<dbReference type="Proteomes" id="UP000282977">
    <property type="component" value="Unassembled WGS sequence"/>
</dbReference>
<keyword evidence="2" id="KW-1133">Transmembrane helix</keyword>
<dbReference type="EMBL" id="RZUL01000001">
    <property type="protein sequence ID" value="RVT43094.1"/>
    <property type="molecule type" value="Genomic_DNA"/>
</dbReference>
<accession>A0A437JB38</accession>
<feature type="coiled-coil region" evidence="1">
    <location>
        <begin position="49"/>
        <end position="76"/>
    </location>
</feature>
<keyword evidence="2" id="KW-0472">Membrane</keyword>
<evidence type="ECO:0000313" key="4">
    <source>
        <dbReference type="Proteomes" id="UP000282977"/>
    </source>
</evidence>
<dbReference type="OrthoDB" id="7391494at2"/>
<evidence type="ECO:0000313" key="3">
    <source>
        <dbReference type="EMBL" id="RVT43094.1"/>
    </source>
</evidence>
<proteinExistence type="predicted"/>
<protein>
    <submittedName>
        <fullName evidence="3">Uncharacterized protein</fullName>
    </submittedName>
</protein>
<keyword evidence="2" id="KW-0812">Transmembrane</keyword>
<gene>
    <name evidence="3" type="ORF">ENE74_00165</name>
</gene>
<sequence length="103" mass="11406">MFPFEAFAPAALIVGTLGMVGWVITTWLRVRHGYPLDGAWGQAVYPKSSDESMERIKLLSQENAQLRAELGSIKDRLAVVERIVTDGAHSLTREIEQLRGPAN</sequence>
<evidence type="ECO:0000256" key="1">
    <source>
        <dbReference type="SAM" id="Coils"/>
    </source>
</evidence>
<reference evidence="3 4" key="1">
    <citation type="submission" date="2019-01" db="EMBL/GenBank/DDBJ databases">
        <authorList>
            <person name="Chen W.-M."/>
        </authorList>
    </citation>
    <scope>NUCLEOTIDE SEQUENCE [LARGE SCALE GENOMIC DNA]</scope>
    <source>
        <strain evidence="3 4">TLA-22</strain>
    </source>
</reference>
<dbReference type="RefSeq" id="WP_127688630.1">
    <property type="nucleotide sequence ID" value="NZ_RZUL01000001.1"/>
</dbReference>
<name>A0A437JB38_9SPHN</name>
<organism evidence="3 4">
    <name type="scientific">Sphingobium algorifonticola</name>
    <dbReference type="NCBI Taxonomy" id="2008318"/>
    <lineage>
        <taxon>Bacteria</taxon>
        <taxon>Pseudomonadati</taxon>
        <taxon>Pseudomonadota</taxon>
        <taxon>Alphaproteobacteria</taxon>
        <taxon>Sphingomonadales</taxon>
        <taxon>Sphingomonadaceae</taxon>
        <taxon>Sphingobium</taxon>
    </lineage>
</organism>
<keyword evidence="4" id="KW-1185">Reference proteome</keyword>
<evidence type="ECO:0000256" key="2">
    <source>
        <dbReference type="SAM" id="Phobius"/>
    </source>
</evidence>
<keyword evidence="1" id="KW-0175">Coiled coil</keyword>
<dbReference type="AlphaFoldDB" id="A0A437JB38"/>
<feature type="transmembrane region" description="Helical" evidence="2">
    <location>
        <begin position="6"/>
        <end position="28"/>
    </location>
</feature>
<comment type="caution">
    <text evidence="3">The sequence shown here is derived from an EMBL/GenBank/DDBJ whole genome shotgun (WGS) entry which is preliminary data.</text>
</comment>